<evidence type="ECO:0000313" key="2">
    <source>
        <dbReference type="Proteomes" id="UP001642409"/>
    </source>
</evidence>
<name>A0ABP1HPJ0_9EUKA</name>
<organism evidence="1 2">
    <name type="scientific">Hexamita inflata</name>
    <dbReference type="NCBI Taxonomy" id="28002"/>
    <lineage>
        <taxon>Eukaryota</taxon>
        <taxon>Metamonada</taxon>
        <taxon>Diplomonadida</taxon>
        <taxon>Hexamitidae</taxon>
        <taxon>Hexamitinae</taxon>
        <taxon>Hexamita</taxon>
    </lineage>
</organism>
<gene>
    <name evidence="1" type="ORF">HINF_LOCUS15468</name>
</gene>
<proteinExistence type="predicted"/>
<reference evidence="1 2" key="1">
    <citation type="submission" date="2024-07" db="EMBL/GenBank/DDBJ databases">
        <authorList>
            <person name="Akdeniz Z."/>
        </authorList>
    </citation>
    <scope>NUCLEOTIDE SEQUENCE [LARGE SCALE GENOMIC DNA]</scope>
</reference>
<sequence>MVISEQEKICSTANVSSTKSSKSLPASKTDELMLNTIERVQQQSKLFIITPRESQNGVEAKVRFAATPGGKIAQDLLPLGIKVTVNVAKFRLKVNEEQSEQQPVRSTSLQSQYFTTDIFQTKNQQIQEKSTNSNKIQNKISLIRVFLCICLKWQYVMIQNNNQYDVVKPHQ</sequence>
<comment type="caution">
    <text evidence="1">The sequence shown here is derived from an EMBL/GenBank/DDBJ whole genome shotgun (WGS) entry which is preliminary data.</text>
</comment>
<dbReference type="Proteomes" id="UP001642409">
    <property type="component" value="Unassembled WGS sequence"/>
</dbReference>
<evidence type="ECO:0000313" key="1">
    <source>
        <dbReference type="EMBL" id="CAL5997891.1"/>
    </source>
</evidence>
<keyword evidence="2" id="KW-1185">Reference proteome</keyword>
<dbReference type="EMBL" id="CAXDID020000037">
    <property type="protein sequence ID" value="CAL5997891.1"/>
    <property type="molecule type" value="Genomic_DNA"/>
</dbReference>
<protein>
    <submittedName>
        <fullName evidence="1">Hypothetical_protein</fullName>
    </submittedName>
</protein>
<accession>A0ABP1HPJ0</accession>